<gene>
    <name evidence="2" type="ORF">FE257_004772</name>
</gene>
<name>A0AAD4GX53_ASPNN</name>
<protein>
    <submittedName>
        <fullName evidence="2">Uncharacterized protein</fullName>
    </submittedName>
</protein>
<comment type="caution">
    <text evidence="2">The sequence shown here is derived from an EMBL/GenBank/DDBJ whole genome shotgun (WGS) entry which is preliminary data.</text>
</comment>
<sequence>MRIFSTLSSLLLVGAAAAQGSSSCSPKQSDSEVVQFGWALQYLLERFYSQQPLNSTFLQSVQNNDHAKYFQNFQGIQRQNRLGVRAVQQLGSQTPGFSAPRCNFTFPTASDGETWVKNALKLEESVCGAYIGLAGYTESQEVSFLMARLAAQHSGHAYYIASNVNDTVFPSNSSSLIPAYTPDYVLQSGNQPGKLGQYLGSCVTAPASPCGEPLKIGPLIGTFGGANASSSSASPSGSATASAAKRFFY</sequence>
<keyword evidence="3" id="KW-1185">Reference proteome</keyword>
<dbReference type="EMBL" id="VCAU01000020">
    <property type="protein sequence ID" value="KAF9891208.1"/>
    <property type="molecule type" value="Genomic_DNA"/>
</dbReference>
<proteinExistence type="predicted"/>
<reference evidence="2" key="1">
    <citation type="journal article" date="2019" name="Beilstein J. Org. Chem.">
        <title>Nanangenines: drimane sesquiterpenoids as the dominant metabolite cohort of a novel Australian fungus, Aspergillus nanangensis.</title>
        <authorList>
            <person name="Lacey H.J."/>
            <person name="Gilchrist C.L.M."/>
            <person name="Crombie A."/>
            <person name="Kalaitzis J.A."/>
            <person name="Vuong D."/>
            <person name="Rutledge P.J."/>
            <person name="Turner P."/>
            <person name="Pitt J.I."/>
            <person name="Lacey E."/>
            <person name="Chooi Y.H."/>
            <person name="Piggott A.M."/>
        </authorList>
    </citation>
    <scope>NUCLEOTIDE SEQUENCE</scope>
    <source>
        <strain evidence="2">MST-FP2251</strain>
    </source>
</reference>
<organism evidence="2 3">
    <name type="scientific">Aspergillus nanangensis</name>
    <dbReference type="NCBI Taxonomy" id="2582783"/>
    <lineage>
        <taxon>Eukaryota</taxon>
        <taxon>Fungi</taxon>
        <taxon>Dikarya</taxon>
        <taxon>Ascomycota</taxon>
        <taxon>Pezizomycotina</taxon>
        <taxon>Eurotiomycetes</taxon>
        <taxon>Eurotiomycetidae</taxon>
        <taxon>Eurotiales</taxon>
        <taxon>Aspergillaceae</taxon>
        <taxon>Aspergillus</taxon>
        <taxon>Aspergillus subgen. Circumdati</taxon>
    </lineage>
</organism>
<dbReference type="Proteomes" id="UP001194746">
    <property type="component" value="Unassembled WGS sequence"/>
</dbReference>
<evidence type="ECO:0000313" key="2">
    <source>
        <dbReference type="EMBL" id="KAF9891208.1"/>
    </source>
</evidence>
<dbReference type="PROSITE" id="PS51257">
    <property type="entry name" value="PROKAR_LIPOPROTEIN"/>
    <property type="match status" value="1"/>
</dbReference>
<evidence type="ECO:0000313" key="3">
    <source>
        <dbReference type="Proteomes" id="UP001194746"/>
    </source>
</evidence>
<feature type="signal peptide" evidence="1">
    <location>
        <begin position="1"/>
        <end position="18"/>
    </location>
</feature>
<dbReference type="Pfam" id="PF13668">
    <property type="entry name" value="Ferritin_2"/>
    <property type="match status" value="1"/>
</dbReference>
<dbReference type="AlphaFoldDB" id="A0AAD4GX53"/>
<feature type="chain" id="PRO_5041991163" evidence="1">
    <location>
        <begin position="19"/>
        <end position="249"/>
    </location>
</feature>
<accession>A0AAD4GX53</accession>
<evidence type="ECO:0000256" key="1">
    <source>
        <dbReference type="SAM" id="SignalP"/>
    </source>
</evidence>
<keyword evidence="1" id="KW-0732">Signal</keyword>
<reference evidence="2" key="2">
    <citation type="submission" date="2020-02" db="EMBL/GenBank/DDBJ databases">
        <authorList>
            <person name="Gilchrist C.L.M."/>
            <person name="Chooi Y.-H."/>
        </authorList>
    </citation>
    <scope>NUCLEOTIDE SEQUENCE</scope>
    <source>
        <strain evidence="2">MST-FP2251</strain>
    </source>
</reference>